<protein>
    <submittedName>
        <fullName evidence="12">TonB family protein</fullName>
    </submittedName>
</protein>
<evidence type="ECO:0000313" key="12">
    <source>
        <dbReference type="EMBL" id="MBD2751505.1"/>
    </source>
</evidence>
<dbReference type="AlphaFoldDB" id="A0A927AXB7"/>
<evidence type="ECO:0000259" key="11">
    <source>
        <dbReference type="PROSITE" id="PS52015"/>
    </source>
</evidence>
<evidence type="ECO:0000256" key="1">
    <source>
        <dbReference type="ARBA" id="ARBA00004383"/>
    </source>
</evidence>
<feature type="chain" id="PRO_5037618399" evidence="10">
    <location>
        <begin position="19"/>
        <end position="485"/>
    </location>
</feature>
<keyword evidence="8" id="KW-1133">Transmembrane helix</keyword>
<evidence type="ECO:0000256" key="2">
    <source>
        <dbReference type="ARBA" id="ARBA00006555"/>
    </source>
</evidence>
<organism evidence="12 13">
    <name type="scientific">Spirosoma validum</name>
    <dbReference type="NCBI Taxonomy" id="2771355"/>
    <lineage>
        <taxon>Bacteria</taxon>
        <taxon>Pseudomonadati</taxon>
        <taxon>Bacteroidota</taxon>
        <taxon>Cytophagia</taxon>
        <taxon>Cytophagales</taxon>
        <taxon>Cytophagaceae</taxon>
        <taxon>Spirosoma</taxon>
    </lineage>
</organism>
<dbReference type="GO" id="GO:0031992">
    <property type="term" value="F:energy transducer activity"/>
    <property type="evidence" value="ECO:0007669"/>
    <property type="project" value="TreeGrafter"/>
</dbReference>
<dbReference type="SUPFAM" id="SSF74653">
    <property type="entry name" value="TolA/TonB C-terminal domain"/>
    <property type="match status" value="2"/>
</dbReference>
<dbReference type="PANTHER" id="PTHR33446:SF2">
    <property type="entry name" value="PROTEIN TONB"/>
    <property type="match status" value="1"/>
</dbReference>
<evidence type="ECO:0000256" key="4">
    <source>
        <dbReference type="ARBA" id="ARBA00022475"/>
    </source>
</evidence>
<dbReference type="Proteomes" id="UP000653797">
    <property type="component" value="Unassembled WGS sequence"/>
</dbReference>
<proteinExistence type="inferred from homology"/>
<gene>
    <name evidence="12" type="ORF">IC230_01270</name>
</gene>
<keyword evidence="9" id="KW-0472">Membrane</keyword>
<keyword evidence="7" id="KW-0653">Protein transport</keyword>
<feature type="domain" description="TonB C-terminal" evidence="11">
    <location>
        <begin position="394"/>
        <end position="485"/>
    </location>
</feature>
<dbReference type="GO" id="GO:0098797">
    <property type="term" value="C:plasma membrane protein complex"/>
    <property type="evidence" value="ECO:0007669"/>
    <property type="project" value="TreeGrafter"/>
</dbReference>
<dbReference type="Gene3D" id="3.90.930.1">
    <property type="match status" value="1"/>
</dbReference>
<dbReference type="InterPro" id="IPR037682">
    <property type="entry name" value="TonB_C"/>
</dbReference>
<dbReference type="InterPro" id="IPR051045">
    <property type="entry name" value="TonB-dependent_transducer"/>
</dbReference>
<evidence type="ECO:0000256" key="7">
    <source>
        <dbReference type="ARBA" id="ARBA00022927"/>
    </source>
</evidence>
<keyword evidence="3" id="KW-0813">Transport</keyword>
<evidence type="ECO:0000256" key="5">
    <source>
        <dbReference type="ARBA" id="ARBA00022519"/>
    </source>
</evidence>
<keyword evidence="10" id="KW-0732">Signal</keyword>
<dbReference type="GO" id="GO:0055085">
    <property type="term" value="P:transmembrane transport"/>
    <property type="evidence" value="ECO:0007669"/>
    <property type="project" value="InterPro"/>
</dbReference>
<keyword evidence="13" id="KW-1185">Reference proteome</keyword>
<dbReference type="GO" id="GO:0015031">
    <property type="term" value="P:protein transport"/>
    <property type="evidence" value="ECO:0007669"/>
    <property type="project" value="UniProtKB-KW"/>
</dbReference>
<evidence type="ECO:0000256" key="8">
    <source>
        <dbReference type="ARBA" id="ARBA00022989"/>
    </source>
</evidence>
<evidence type="ECO:0000256" key="9">
    <source>
        <dbReference type="ARBA" id="ARBA00023136"/>
    </source>
</evidence>
<reference evidence="12" key="1">
    <citation type="submission" date="2020-09" db="EMBL/GenBank/DDBJ databases">
        <authorList>
            <person name="Kim M.K."/>
        </authorList>
    </citation>
    <scope>NUCLEOTIDE SEQUENCE</scope>
    <source>
        <strain evidence="12">BT704</strain>
    </source>
</reference>
<dbReference type="PROSITE" id="PS52015">
    <property type="entry name" value="TONB_CTD"/>
    <property type="match status" value="1"/>
</dbReference>
<evidence type="ECO:0000256" key="3">
    <source>
        <dbReference type="ARBA" id="ARBA00022448"/>
    </source>
</evidence>
<accession>A0A927AXB7</accession>
<dbReference type="RefSeq" id="WP_191037148.1">
    <property type="nucleotide sequence ID" value="NZ_JACXAA010000001.1"/>
</dbReference>
<dbReference type="SUPFAM" id="SSF82185">
    <property type="entry name" value="Histone H3 K4-specific methyltransferase SET7/9 N-terminal domain"/>
    <property type="match status" value="1"/>
</dbReference>
<keyword evidence="4" id="KW-1003">Cell membrane</keyword>
<sequence length="485" mass="53941">MKIYLLLVSLLLSWPAFSQTTQAYQVFEVDSAAEPRGGVVFFNTFIQSTLRKPVSAQALGAGGRIVVEGIVEPNGHISNVKALQSLRPDCDREAVRAFSLFNAWKPAKKGGQAVRQRVTMPIMFQPNTPFTYLHGARITYFGADNKVVADSSQAQYKQMAPVDSNGVPTGDVVVYELKGKGWKEYFRLPLVRRKNTESSSPHKVAYTIGNQDHKKDWQGSFFIVDEDGTIIQQTFYQDSKPTGTDFTYHPNGAVAEKREKNDEKTAIMTWYANGQIEQIKAIGQPTPVAQSEPELLTAFWDSTGHQLVTNGNGRAIYQKQVRSDKDTTIYTLFVEQGSYENGFKQGNWTGRHADGSYFYEEAYDKGVMQSGKARSAGADTVRYTAVMQQPEFPGGMPGLGQFLSQNLSYPVTAQKAGAQGKVFVSFVVCTDGTLCDYEVLKSVQPDLDREAVGVVKKMSGKWKPGFHRGQKVRVKYNLPINFTLY</sequence>
<dbReference type="Gene3D" id="3.30.1150.10">
    <property type="match status" value="2"/>
</dbReference>
<name>A0A927AXB7_9BACT</name>
<evidence type="ECO:0000256" key="6">
    <source>
        <dbReference type="ARBA" id="ARBA00022692"/>
    </source>
</evidence>
<dbReference type="NCBIfam" id="TIGR01352">
    <property type="entry name" value="tonB_Cterm"/>
    <property type="match status" value="2"/>
</dbReference>
<dbReference type="EMBL" id="JACXAA010000001">
    <property type="protein sequence ID" value="MBD2751505.1"/>
    <property type="molecule type" value="Genomic_DNA"/>
</dbReference>
<dbReference type="InterPro" id="IPR006260">
    <property type="entry name" value="TonB/TolA_C"/>
</dbReference>
<evidence type="ECO:0000313" key="13">
    <source>
        <dbReference type="Proteomes" id="UP000653797"/>
    </source>
</evidence>
<keyword evidence="6" id="KW-0812">Transmembrane</keyword>
<comment type="subcellular location">
    <subcellularLocation>
        <location evidence="1">Cell inner membrane</location>
        <topology evidence="1">Single-pass membrane protein</topology>
        <orientation evidence="1">Periplasmic side</orientation>
    </subcellularLocation>
</comment>
<comment type="caution">
    <text evidence="12">The sequence shown here is derived from an EMBL/GenBank/DDBJ whole genome shotgun (WGS) entry which is preliminary data.</text>
</comment>
<keyword evidence="5" id="KW-0997">Cell inner membrane</keyword>
<dbReference type="Pfam" id="PF03544">
    <property type="entry name" value="TonB_C"/>
    <property type="match status" value="2"/>
</dbReference>
<evidence type="ECO:0000256" key="10">
    <source>
        <dbReference type="SAM" id="SignalP"/>
    </source>
</evidence>
<feature type="signal peptide" evidence="10">
    <location>
        <begin position="1"/>
        <end position="18"/>
    </location>
</feature>
<dbReference type="PANTHER" id="PTHR33446">
    <property type="entry name" value="PROTEIN TONB-RELATED"/>
    <property type="match status" value="1"/>
</dbReference>
<comment type="similarity">
    <text evidence="2">Belongs to the TonB family.</text>
</comment>